<dbReference type="EMBL" id="FOHI01000002">
    <property type="protein sequence ID" value="SES92087.1"/>
    <property type="molecule type" value="Genomic_DNA"/>
</dbReference>
<reference evidence="2 3" key="1">
    <citation type="submission" date="2016-10" db="EMBL/GenBank/DDBJ databases">
        <authorList>
            <person name="de Groot N.N."/>
        </authorList>
    </citation>
    <scope>NUCLEOTIDE SEQUENCE [LARGE SCALE GENOMIC DNA]</scope>
    <source>
        <strain evidence="2 3">Nl7</strain>
    </source>
</reference>
<dbReference type="Proteomes" id="UP000183339">
    <property type="component" value="Unassembled WGS sequence"/>
</dbReference>
<name>A0A1I0ACY8_9PROT</name>
<evidence type="ECO:0000313" key="3">
    <source>
        <dbReference type="Proteomes" id="UP000183339"/>
    </source>
</evidence>
<dbReference type="AlphaFoldDB" id="A0A1I0ACY8"/>
<protein>
    <submittedName>
        <fullName evidence="2">Uncharacterized protein</fullName>
    </submittedName>
</protein>
<proteinExistence type="predicted"/>
<sequence>MLNQGNPCAADYAEKNSIEGTSNLTPGGRYDAHRYAPGFRKKYDTK</sequence>
<evidence type="ECO:0000256" key="1">
    <source>
        <dbReference type="SAM" id="MobiDB-lite"/>
    </source>
</evidence>
<evidence type="ECO:0000313" key="2">
    <source>
        <dbReference type="EMBL" id="SES92087.1"/>
    </source>
</evidence>
<organism evidence="2 3">
    <name type="scientific">Nitrosospira multiformis</name>
    <dbReference type="NCBI Taxonomy" id="1231"/>
    <lineage>
        <taxon>Bacteria</taxon>
        <taxon>Pseudomonadati</taxon>
        <taxon>Pseudomonadota</taxon>
        <taxon>Betaproteobacteria</taxon>
        <taxon>Nitrosomonadales</taxon>
        <taxon>Nitrosomonadaceae</taxon>
        <taxon>Nitrosospira</taxon>
    </lineage>
</organism>
<accession>A0A1I0ACY8</accession>
<feature type="region of interest" description="Disordered" evidence="1">
    <location>
        <begin position="1"/>
        <end position="46"/>
    </location>
</feature>
<gene>
    <name evidence="2" type="ORF">SAMN05216412_102203</name>
</gene>